<reference evidence="1 2" key="1">
    <citation type="submission" date="2020-08" db="EMBL/GenBank/DDBJ databases">
        <title>Novel species isolated from subtropical streams in China.</title>
        <authorList>
            <person name="Lu H."/>
        </authorList>
    </citation>
    <scope>NUCLEOTIDE SEQUENCE [LARGE SCALE GENOMIC DNA]</scope>
    <source>
        <strain evidence="1 2">CY18W</strain>
    </source>
</reference>
<gene>
    <name evidence="1" type="ORF">H8L32_19685</name>
</gene>
<organism evidence="1 2">
    <name type="scientific">Undibacterium hunanense</name>
    <dbReference type="NCBI Taxonomy" id="2762292"/>
    <lineage>
        <taxon>Bacteria</taxon>
        <taxon>Pseudomonadati</taxon>
        <taxon>Pseudomonadota</taxon>
        <taxon>Betaproteobacteria</taxon>
        <taxon>Burkholderiales</taxon>
        <taxon>Oxalobacteraceae</taxon>
        <taxon>Undibacterium</taxon>
    </lineage>
</organism>
<keyword evidence="2" id="KW-1185">Reference proteome</keyword>
<dbReference type="Proteomes" id="UP000650424">
    <property type="component" value="Unassembled WGS sequence"/>
</dbReference>
<evidence type="ECO:0000313" key="1">
    <source>
        <dbReference type="EMBL" id="MBC3919708.1"/>
    </source>
</evidence>
<evidence type="ECO:0000313" key="2">
    <source>
        <dbReference type="Proteomes" id="UP000650424"/>
    </source>
</evidence>
<dbReference type="EMBL" id="JACOGF010000011">
    <property type="protein sequence ID" value="MBC3919708.1"/>
    <property type="molecule type" value="Genomic_DNA"/>
</dbReference>
<name>A0ABR6ZV12_9BURK</name>
<evidence type="ECO:0008006" key="3">
    <source>
        <dbReference type="Google" id="ProtNLM"/>
    </source>
</evidence>
<accession>A0ABR6ZV12</accession>
<sequence length="352" mass="39140">MSATPATTVPDSFCALPEAVIKTAAQHLSDILLLAFEHTAQQRAVLVFDSNCELAMTLTAAYRLCLPHAQFIDFDKETPDYILQTLNALSANDLAILVQSTNFRLEAYRLRVELFKRSLKVIEHPHLARMSGQEALYYIESLAYDASYYRGTGNALKQKIDNASKGIVDSGGAELIFSGRFEPAKLNVGDYREMKNIGGQFPIGEVFTESVVLEDVYGQVRIFAFGDTSFTVNRPAQPITLVVDKGQVVDTHDSTPEFDLVLANIRKDDGVIWVRELGFGMNRAFSKDRSVRDIGTYERMCGVHLSLGTKHGSYAKPHIKRGEGRHHVDVFAVTEAVRLDEEVVYSNGAWVV</sequence>
<comment type="caution">
    <text evidence="1">The sequence shown here is derived from an EMBL/GenBank/DDBJ whole genome shotgun (WGS) entry which is preliminary data.</text>
</comment>
<protein>
    <recommendedName>
        <fullName evidence="3">Leucyl aminopeptidase (Aminopeptidase T)</fullName>
    </recommendedName>
</protein>
<proteinExistence type="predicted"/>